<dbReference type="EMBL" id="CM047942">
    <property type="protein sequence ID" value="KAI9901021.1"/>
    <property type="molecule type" value="Genomic_DNA"/>
</dbReference>
<proteinExistence type="predicted"/>
<organism evidence="1 2">
    <name type="scientific">Trichothecium roseum</name>
    <dbReference type="NCBI Taxonomy" id="47278"/>
    <lineage>
        <taxon>Eukaryota</taxon>
        <taxon>Fungi</taxon>
        <taxon>Dikarya</taxon>
        <taxon>Ascomycota</taxon>
        <taxon>Pezizomycotina</taxon>
        <taxon>Sordariomycetes</taxon>
        <taxon>Hypocreomycetidae</taxon>
        <taxon>Hypocreales</taxon>
        <taxon>Hypocreales incertae sedis</taxon>
        <taxon>Trichothecium</taxon>
    </lineage>
</organism>
<dbReference type="Proteomes" id="UP001163324">
    <property type="component" value="Chromosome 3"/>
</dbReference>
<gene>
    <name evidence="1" type="ORF">N3K66_002838</name>
</gene>
<reference evidence="1" key="1">
    <citation type="submission" date="2022-10" db="EMBL/GenBank/DDBJ databases">
        <title>Complete Genome of Trichothecium roseum strain YXFP-22015, a Plant Pathogen Isolated from Citrus.</title>
        <authorList>
            <person name="Wang Y."/>
            <person name="Zhu L."/>
        </authorList>
    </citation>
    <scope>NUCLEOTIDE SEQUENCE</scope>
    <source>
        <strain evidence="1">YXFP-22015</strain>
    </source>
</reference>
<evidence type="ECO:0000313" key="1">
    <source>
        <dbReference type="EMBL" id="KAI9901021.1"/>
    </source>
</evidence>
<sequence>MEKDISYLLSLQAVRQRAQLVFEAAQQGSLHSFEYDTSRLPEAAKFVISVIERDFGPDRFSEIPPHGRWQHLDAGGVARVSQLLETWKAAGHDDKELTRRLIDLFFVSVLLDAGAGDVWRYKEPGSGQIYERSEGIGIASLYMFKSGAFSSDGSECFVDGKGLINLTDAAFEEHFQIAAENPIVGVSSRVALMNSIGHALLAQSDIAGSSGRPGNIVDYLISSASQPETVDFELLWATLQKILIPAWPKNRTCIAGNYIGDAWPLRVLADRAKGDGGVEAEVASVQPFHKLTQWLAYSLTVPFMRVLGYKVLNDNLGTGLPEYRNGGLFVDMGVLALKPDVLAKGRAASGQDLPMYPATSDTIVEWRAMTVSLLDELYKLVSQHFAEKGYTLTMAQVLEAGTWKGGRELAAKYRPTTKSSPILIDGDGTLF</sequence>
<accession>A0ACC0V3P5</accession>
<comment type="caution">
    <text evidence="1">The sequence shown here is derived from an EMBL/GenBank/DDBJ whole genome shotgun (WGS) entry which is preliminary data.</text>
</comment>
<keyword evidence="2" id="KW-1185">Reference proteome</keyword>
<name>A0ACC0V3P5_9HYPO</name>
<protein>
    <submittedName>
        <fullName evidence="1">Uncharacterized protein</fullName>
    </submittedName>
</protein>
<evidence type="ECO:0000313" key="2">
    <source>
        <dbReference type="Proteomes" id="UP001163324"/>
    </source>
</evidence>